<accession>A0A3S2NZA0</accession>
<dbReference type="PRINTS" id="PR01407">
    <property type="entry name" value="BUTYPHLNCDUF"/>
</dbReference>
<dbReference type="SUPFAM" id="SSF49899">
    <property type="entry name" value="Concanavalin A-like lectins/glucanases"/>
    <property type="match status" value="1"/>
</dbReference>
<dbReference type="InterPro" id="IPR006574">
    <property type="entry name" value="PRY"/>
</dbReference>
<dbReference type="EMBL" id="CM012454">
    <property type="protein sequence ID" value="RVE60308.1"/>
    <property type="molecule type" value="Genomic_DNA"/>
</dbReference>
<dbReference type="FunFam" id="2.60.120.920:FF:000004">
    <property type="entry name" value="Butyrophilin subfamily 1 member A1"/>
    <property type="match status" value="1"/>
</dbReference>
<evidence type="ECO:0000259" key="6">
    <source>
        <dbReference type="PROSITE" id="PS50188"/>
    </source>
</evidence>
<evidence type="ECO:0000256" key="4">
    <source>
        <dbReference type="SAM" id="Coils"/>
    </source>
</evidence>
<organism evidence="7 8">
    <name type="scientific">Oryzias javanicus</name>
    <name type="common">Javanese ricefish</name>
    <name type="synonym">Aplocheilus javanicus</name>
    <dbReference type="NCBI Taxonomy" id="123683"/>
    <lineage>
        <taxon>Eukaryota</taxon>
        <taxon>Metazoa</taxon>
        <taxon>Chordata</taxon>
        <taxon>Craniata</taxon>
        <taxon>Vertebrata</taxon>
        <taxon>Euteleostomi</taxon>
        <taxon>Actinopterygii</taxon>
        <taxon>Neopterygii</taxon>
        <taxon>Teleostei</taxon>
        <taxon>Neoteleostei</taxon>
        <taxon>Acanthomorphata</taxon>
        <taxon>Ovalentaria</taxon>
        <taxon>Atherinomorphae</taxon>
        <taxon>Beloniformes</taxon>
        <taxon>Adrianichthyidae</taxon>
        <taxon>Oryziinae</taxon>
        <taxon>Oryzias</taxon>
    </lineage>
</organism>
<dbReference type="PANTHER" id="PTHR25465:SF49">
    <property type="entry name" value="BLOODTHIRSTY-RELATED GENE FAMILY, MEMBER 1-RELATED"/>
    <property type="match status" value="1"/>
</dbReference>
<dbReference type="GO" id="GO:0005737">
    <property type="term" value="C:cytoplasm"/>
    <property type="evidence" value="ECO:0007669"/>
    <property type="project" value="UniProtKB-ARBA"/>
</dbReference>
<dbReference type="Proteomes" id="UP000283210">
    <property type="component" value="Chromosome 18"/>
</dbReference>
<dbReference type="OrthoDB" id="6105938at2759"/>
<reference evidence="7 8" key="2">
    <citation type="submission" date="2019-01" db="EMBL/GenBank/DDBJ databases">
        <title>A chromosome length genome reference of the Java medaka (oryzias javanicus).</title>
        <authorList>
            <person name="Herpin A."/>
            <person name="Takehana Y."/>
            <person name="Naruse K."/>
            <person name="Ansai S."/>
            <person name="Kawaguchi M."/>
        </authorList>
    </citation>
    <scope>NUCLEOTIDE SEQUENCE [LARGE SCALE GENOMIC DNA]</scope>
    <source>
        <strain evidence="7">RS831</strain>
        <tissue evidence="7">Whole body</tissue>
    </source>
</reference>
<dbReference type="InterPro" id="IPR003879">
    <property type="entry name" value="Butyrophylin_SPRY"/>
</dbReference>
<feature type="compositionally biased region" description="Polar residues" evidence="5">
    <location>
        <begin position="201"/>
        <end position="211"/>
    </location>
</feature>
<evidence type="ECO:0000256" key="1">
    <source>
        <dbReference type="ARBA" id="ARBA00022723"/>
    </source>
</evidence>
<evidence type="ECO:0000256" key="3">
    <source>
        <dbReference type="ARBA" id="ARBA00022833"/>
    </source>
</evidence>
<reference evidence="7 8" key="1">
    <citation type="submission" date="2018-11" db="EMBL/GenBank/DDBJ databases">
        <authorList>
            <person name="Lopez-Roques C."/>
            <person name="Donnadieu C."/>
            <person name="Bouchez O."/>
            <person name="Klopp C."/>
            <person name="Cabau C."/>
            <person name="Zahm M."/>
        </authorList>
    </citation>
    <scope>NUCLEOTIDE SEQUENCE [LARGE SCALE GENOMIC DNA]</scope>
    <source>
        <strain evidence="7">RS831</strain>
        <tissue evidence="7">Whole body</tissue>
    </source>
</reference>
<dbReference type="PANTHER" id="PTHR25465">
    <property type="entry name" value="B-BOX DOMAIN CONTAINING"/>
    <property type="match status" value="1"/>
</dbReference>
<dbReference type="InterPro" id="IPR058030">
    <property type="entry name" value="TRIM8/14/16/25/29/45/65_CC"/>
</dbReference>
<sequence length="583" mass="67021">MVVTEYSQRGHNGVRVPDHHAFLNQFMHKLFLRQKDHHSFIHSGRVKESGVSYLLSHCQQNLLHRNGGIRRDDAGSVPYRRGRRRKSRWDVNSAEKRRQPSDRSKMSLQVCLCCGWSKVTSYQGLRIHQSKMGCTPKGMRVMENQQQYLFGQTVQRNSMLDFNFCFKPEPPLSARYLDEVQVLTQNEVSENMQRKKEPKSTHLQSHFSSQQLKDHRLLQPTKDLEAQAYFKYGCPSELFNRRQQACIDVSYMQGDVSAEDDWHNKKVQLLRTRAELEEKIERRKAKVDEVDAALRVCMDKLDNEWWDVEAVFKSVFKILEAARAAVLQPLEERRRLLEKEAKELKDELDAEIIKLQVEVYELEGISALEDHVLFLQRYPSLANHDDMKDWTEVELDTSLSFGSMRKITEELIEKFQQELDRLSSIDLKRLSPFTVDVKLDPNTAHKRLAVSEDGKEVRDSGEDQEISDSPSRFDLFGSVLGLNSFSSGRSYWEVEVGNKTGWDLGVATRGAGRKGKLTLSPENGYWVLVHYEEEKFAAMASVPLCLFLKEKPTKVGLFVDHEEGLVSAGVSNSRPAGNLRPAG</sequence>
<dbReference type="GO" id="GO:0008270">
    <property type="term" value="F:zinc ion binding"/>
    <property type="evidence" value="ECO:0007669"/>
    <property type="project" value="UniProtKB-KW"/>
</dbReference>
<gene>
    <name evidence="7" type="ORF">OJAV_G00179430</name>
</gene>
<dbReference type="InterPro" id="IPR003877">
    <property type="entry name" value="SPRY_dom"/>
</dbReference>
<dbReference type="InterPro" id="IPR051051">
    <property type="entry name" value="E3_ubiq-ligase_TRIM/RNF"/>
</dbReference>
<dbReference type="InterPro" id="IPR001870">
    <property type="entry name" value="B30.2/SPRY"/>
</dbReference>
<dbReference type="Pfam" id="PF25600">
    <property type="entry name" value="TRIM_CC"/>
    <property type="match status" value="1"/>
</dbReference>
<dbReference type="AlphaFoldDB" id="A0A3S2NZA0"/>
<feature type="coiled-coil region" evidence="4">
    <location>
        <begin position="327"/>
        <end position="358"/>
    </location>
</feature>
<keyword evidence="4" id="KW-0175">Coiled coil</keyword>
<keyword evidence="2" id="KW-0863">Zinc-finger</keyword>
<evidence type="ECO:0000313" key="8">
    <source>
        <dbReference type="Proteomes" id="UP000283210"/>
    </source>
</evidence>
<dbReference type="SMART" id="SM00589">
    <property type="entry name" value="PRY"/>
    <property type="match status" value="1"/>
</dbReference>
<dbReference type="Pfam" id="PF00622">
    <property type="entry name" value="SPRY"/>
    <property type="match status" value="1"/>
</dbReference>
<keyword evidence="3" id="KW-0862">Zinc</keyword>
<keyword evidence="1" id="KW-0479">Metal-binding</keyword>
<evidence type="ECO:0000256" key="5">
    <source>
        <dbReference type="SAM" id="MobiDB-lite"/>
    </source>
</evidence>
<name>A0A3S2NZA0_ORYJA</name>
<feature type="region of interest" description="Disordered" evidence="5">
    <location>
        <begin position="67"/>
        <end position="101"/>
    </location>
</feature>
<dbReference type="Pfam" id="PF13765">
    <property type="entry name" value="PRY"/>
    <property type="match status" value="1"/>
</dbReference>
<feature type="region of interest" description="Disordered" evidence="5">
    <location>
        <begin position="190"/>
        <end position="213"/>
    </location>
</feature>
<feature type="coiled-coil region" evidence="4">
    <location>
        <begin position="266"/>
        <end position="293"/>
    </location>
</feature>
<feature type="domain" description="B30.2/SPRY" evidence="6">
    <location>
        <begin position="417"/>
        <end position="583"/>
    </location>
</feature>
<evidence type="ECO:0000313" key="7">
    <source>
        <dbReference type="EMBL" id="RVE60308.1"/>
    </source>
</evidence>
<protein>
    <recommendedName>
        <fullName evidence="6">B30.2/SPRY domain-containing protein</fullName>
    </recommendedName>
</protein>
<dbReference type="SMART" id="SM00449">
    <property type="entry name" value="SPRY"/>
    <property type="match status" value="1"/>
</dbReference>
<keyword evidence="8" id="KW-1185">Reference proteome</keyword>
<evidence type="ECO:0000256" key="2">
    <source>
        <dbReference type="ARBA" id="ARBA00022771"/>
    </source>
</evidence>
<dbReference type="Gene3D" id="2.60.120.920">
    <property type="match status" value="1"/>
</dbReference>
<dbReference type="PROSITE" id="PS50188">
    <property type="entry name" value="B302_SPRY"/>
    <property type="match status" value="1"/>
</dbReference>
<dbReference type="CDD" id="cd13733">
    <property type="entry name" value="SPRY_PRY_C-I_1"/>
    <property type="match status" value="1"/>
</dbReference>
<dbReference type="InterPro" id="IPR043136">
    <property type="entry name" value="B30.2/SPRY_sf"/>
</dbReference>
<proteinExistence type="predicted"/>
<dbReference type="InterPro" id="IPR013320">
    <property type="entry name" value="ConA-like_dom_sf"/>
</dbReference>